<organism evidence="2">
    <name type="scientific">hydrothermal vent metagenome</name>
    <dbReference type="NCBI Taxonomy" id="652676"/>
    <lineage>
        <taxon>unclassified sequences</taxon>
        <taxon>metagenomes</taxon>
        <taxon>ecological metagenomes</taxon>
    </lineage>
</organism>
<dbReference type="AlphaFoldDB" id="A0A160TM60"/>
<dbReference type="EMBL" id="CZQE01000365">
    <property type="protein sequence ID" value="CUS46440.1"/>
    <property type="molecule type" value="Genomic_DNA"/>
</dbReference>
<reference evidence="2" key="1">
    <citation type="submission" date="2015-10" db="EMBL/GenBank/DDBJ databases">
        <authorList>
            <person name="Gilbert D.G."/>
        </authorList>
    </citation>
    <scope>NUCLEOTIDE SEQUENCE</scope>
</reference>
<gene>
    <name evidence="2" type="ORF">MGWOODY_Smn1642</name>
</gene>
<protein>
    <submittedName>
        <fullName evidence="2">Uncharacterized protein</fullName>
    </submittedName>
</protein>
<sequence>MSNEQSEPTPFIGATHRHDLLAQLAGTRIRAFDSAVNDAVANGIRDPEKVKLDGKNGGMDGIAVSLGGIEVADETVYSPWQPPKFPKGKESKEGKEQKDSKEGKEGKESKDSKEAGKETSDGGKMAGSEASDPFSRFGEVEVLNWTLMNRVAQQQANAVRGFVKSVQLF</sequence>
<feature type="region of interest" description="Disordered" evidence="1">
    <location>
        <begin position="75"/>
        <end position="133"/>
    </location>
</feature>
<evidence type="ECO:0000313" key="2">
    <source>
        <dbReference type="EMBL" id="CUS46440.1"/>
    </source>
</evidence>
<feature type="compositionally biased region" description="Basic and acidic residues" evidence="1">
    <location>
        <begin position="87"/>
        <end position="121"/>
    </location>
</feature>
<evidence type="ECO:0000256" key="1">
    <source>
        <dbReference type="SAM" id="MobiDB-lite"/>
    </source>
</evidence>
<proteinExistence type="predicted"/>
<accession>A0A160TM60</accession>
<name>A0A160TM60_9ZZZZ</name>